<gene>
    <name evidence="11" type="ORF">Rsw2DRAFT_1692</name>
</gene>
<keyword evidence="5" id="KW-0067">ATP-binding</keyword>
<evidence type="ECO:0000256" key="2">
    <source>
        <dbReference type="ARBA" id="ARBA00005675"/>
    </source>
</evidence>
<evidence type="ECO:0000256" key="9">
    <source>
        <dbReference type="SAM" id="Phobius"/>
    </source>
</evidence>
<evidence type="ECO:0000313" key="12">
    <source>
        <dbReference type="Proteomes" id="UP000010121"/>
    </source>
</evidence>
<dbReference type="GO" id="GO:0006883">
    <property type="term" value="P:intracellular sodium ion homeostasis"/>
    <property type="evidence" value="ECO:0007669"/>
    <property type="project" value="TreeGrafter"/>
</dbReference>
<dbReference type="Proteomes" id="UP000010121">
    <property type="component" value="Unassembled WGS sequence"/>
</dbReference>
<evidence type="ECO:0000313" key="11">
    <source>
        <dbReference type="EMBL" id="EEW25405.1"/>
    </source>
</evidence>
<dbReference type="STRING" id="371731.Rsw2DRAFT_1692"/>
<dbReference type="GO" id="GO:0030007">
    <property type="term" value="P:intracellular potassium ion homeostasis"/>
    <property type="evidence" value="ECO:0007669"/>
    <property type="project" value="TreeGrafter"/>
</dbReference>
<protein>
    <submittedName>
        <fullName evidence="11">ATPase, P-type (Transporting), HAD superfamily, subfamily IC</fullName>
    </submittedName>
</protein>
<dbReference type="RefSeq" id="WP_008029977.1">
    <property type="nucleotide sequence ID" value="NZ_ACYY01000009.1"/>
</dbReference>
<dbReference type="InterPro" id="IPR059000">
    <property type="entry name" value="ATPase_P-type_domA"/>
</dbReference>
<keyword evidence="8 9" id="KW-0472">Membrane</keyword>
<dbReference type="PROSITE" id="PS00154">
    <property type="entry name" value="ATPASE_E1_E2"/>
    <property type="match status" value="1"/>
</dbReference>
<dbReference type="GO" id="GO:0036376">
    <property type="term" value="P:sodium ion export across plasma membrane"/>
    <property type="evidence" value="ECO:0007669"/>
    <property type="project" value="TreeGrafter"/>
</dbReference>
<dbReference type="SFLD" id="SFLDF00027">
    <property type="entry name" value="p-type_atpase"/>
    <property type="match status" value="1"/>
</dbReference>
<dbReference type="GO" id="GO:0005524">
    <property type="term" value="F:ATP binding"/>
    <property type="evidence" value="ECO:0007669"/>
    <property type="project" value="UniProtKB-KW"/>
</dbReference>
<feature type="transmembrane region" description="Helical" evidence="9">
    <location>
        <begin position="780"/>
        <end position="801"/>
    </location>
</feature>
<dbReference type="InterPro" id="IPR044492">
    <property type="entry name" value="P_typ_ATPase_HD_dom"/>
</dbReference>
<dbReference type="PRINTS" id="PR00119">
    <property type="entry name" value="CATATPASE"/>
</dbReference>
<evidence type="ECO:0000256" key="8">
    <source>
        <dbReference type="ARBA" id="ARBA00023136"/>
    </source>
</evidence>
<dbReference type="Gene3D" id="2.70.150.10">
    <property type="entry name" value="Calcium-transporting ATPase, cytoplasmic transduction domain A"/>
    <property type="match status" value="1"/>
</dbReference>
<dbReference type="AlphaFoldDB" id="C8S0W4"/>
<accession>C8S0W4</accession>
<evidence type="ECO:0000256" key="7">
    <source>
        <dbReference type="ARBA" id="ARBA00022989"/>
    </source>
</evidence>
<evidence type="ECO:0000259" key="10">
    <source>
        <dbReference type="SMART" id="SM00831"/>
    </source>
</evidence>
<dbReference type="NCBIfam" id="TIGR01494">
    <property type="entry name" value="ATPase_P-type"/>
    <property type="match status" value="2"/>
</dbReference>
<organism evidence="11 12">
    <name type="scientific">Rhodobacter ferrooxidans</name>
    <dbReference type="NCBI Taxonomy" id="371731"/>
    <lineage>
        <taxon>Bacteria</taxon>
        <taxon>Pseudomonadati</taxon>
        <taxon>Pseudomonadota</taxon>
        <taxon>Alphaproteobacteria</taxon>
        <taxon>Rhodobacterales</taxon>
        <taxon>Rhodobacter group</taxon>
        <taxon>Rhodobacter</taxon>
    </lineage>
</organism>
<dbReference type="GO" id="GO:0005886">
    <property type="term" value="C:plasma membrane"/>
    <property type="evidence" value="ECO:0007669"/>
    <property type="project" value="TreeGrafter"/>
</dbReference>
<feature type="transmembrane region" description="Helical" evidence="9">
    <location>
        <begin position="75"/>
        <end position="94"/>
    </location>
</feature>
<dbReference type="EMBL" id="ACYY01000009">
    <property type="protein sequence ID" value="EEW25405.1"/>
    <property type="molecule type" value="Genomic_DNA"/>
</dbReference>
<dbReference type="SMART" id="SM00831">
    <property type="entry name" value="Cation_ATPase_N"/>
    <property type="match status" value="1"/>
</dbReference>
<dbReference type="SUPFAM" id="SSF81665">
    <property type="entry name" value="Calcium ATPase, transmembrane domain M"/>
    <property type="match status" value="1"/>
</dbReference>
<dbReference type="Gene3D" id="3.40.1110.10">
    <property type="entry name" value="Calcium-transporting ATPase, cytoplasmic domain N"/>
    <property type="match status" value="1"/>
</dbReference>
<keyword evidence="3 9" id="KW-0812">Transmembrane</keyword>
<evidence type="ECO:0000256" key="4">
    <source>
        <dbReference type="ARBA" id="ARBA00022741"/>
    </source>
</evidence>
<keyword evidence="7 9" id="KW-1133">Transmembrane helix</keyword>
<dbReference type="SFLD" id="SFLDG00002">
    <property type="entry name" value="C1.7:_P-type_atpase_like"/>
    <property type="match status" value="1"/>
</dbReference>
<dbReference type="PANTHER" id="PTHR43294">
    <property type="entry name" value="SODIUM/POTASSIUM-TRANSPORTING ATPASE SUBUNIT ALPHA"/>
    <property type="match status" value="1"/>
</dbReference>
<feature type="transmembrane region" description="Helical" evidence="9">
    <location>
        <begin position="746"/>
        <end position="773"/>
    </location>
</feature>
<evidence type="ECO:0000256" key="6">
    <source>
        <dbReference type="ARBA" id="ARBA00022967"/>
    </source>
</evidence>
<evidence type="ECO:0000256" key="3">
    <source>
        <dbReference type="ARBA" id="ARBA00022692"/>
    </source>
</evidence>
<comment type="caution">
    <text evidence="11">The sequence shown here is derived from an EMBL/GenBank/DDBJ whole genome shotgun (WGS) entry which is preliminary data.</text>
</comment>
<feature type="transmembrane region" description="Helical" evidence="9">
    <location>
        <begin position="707"/>
        <end position="734"/>
    </location>
</feature>
<dbReference type="InterPro" id="IPR023298">
    <property type="entry name" value="ATPase_P-typ_TM_dom_sf"/>
</dbReference>
<dbReference type="GO" id="GO:0005391">
    <property type="term" value="F:P-type sodium:potassium-exchanging transporter activity"/>
    <property type="evidence" value="ECO:0007669"/>
    <property type="project" value="TreeGrafter"/>
</dbReference>
<dbReference type="Pfam" id="PF00702">
    <property type="entry name" value="Hydrolase"/>
    <property type="match status" value="1"/>
</dbReference>
<dbReference type="InterPro" id="IPR004014">
    <property type="entry name" value="ATPase_P-typ_cation-transptr_N"/>
</dbReference>
<dbReference type="InterPro" id="IPR050510">
    <property type="entry name" value="Cation_transp_ATPase_P-type"/>
</dbReference>
<dbReference type="Pfam" id="PF00690">
    <property type="entry name" value="Cation_ATPase_N"/>
    <property type="match status" value="1"/>
</dbReference>
<feature type="transmembrane region" description="Helical" evidence="9">
    <location>
        <begin position="236"/>
        <end position="257"/>
    </location>
</feature>
<keyword evidence="4" id="KW-0547">Nucleotide-binding</keyword>
<dbReference type="Gene3D" id="1.20.1110.10">
    <property type="entry name" value="Calcium-transporting ATPase, transmembrane domain"/>
    <property type="match status" value="1"/>
</dbReference>
<keyword evidence="6" id="KW-1278">Translocase</keyword>
<dbReference type="Pfam" id="PF00689">
    <property type="entry name" value="Cation_ATPase_C"/>
    <property type="match status" value="1"/>
</dbReference>
<proteinExistence type="inferred from homology"/>
<dbReference type="Gene3D" id="3.40.50.1000">
    <property type="entry name" value="HAD superfamily/HAD-like"/>
    <property type="match status" value="1"/>
</dbReference>
<comment type="similarity">
    <text evidence="2">Belongs to the cation transport ATPase (P-type) (TC 3.A.3) family. Type IIA subfamily.</text>
</comment>
<reference evidence="11 12" key="1">
    <citation type="submission" date="2009-08" db="EMBL/GenBank/DDBJ databases">
        <title>The draft genome of Rhodobacter sp. SW2.</title>
        <authorList>
            <consortium name="US DOE Joint Genome Institute (JGI-PGF)"/>
            <person name="Lucas S."/>
            <person name="Copeland A."/>
            <person name="Lapidus A."/>
            <person name="Glavina del Rio T."/>
            <person name="Tice H."/>
            <person name="Bruce D."/>
            <person name="Goodwin L."/>
            <person name="Pitluck S."/>
            <person name="Larimer F."/>
            <person name="Land M.L."/>
            <person name="Hauser L."/>
            <person name="Emerson D."/>
        </authorList>
    </citation>
    <scope>NUCLEOTIDE SEQUENCE [LARGE SCALE GENOMIC DNA]</scope>
    <source>
        <strain evidence="11 12">SW2</strain>
    </source>
</reference>
<evidence type="ECO:0000256" key="5">
    <source>
        <dbReference type="ARBA" id="ARBA00022840"/>
    </source>
</evidence>
<dbReference type="InterPro" id="IPR036412">
    <property type="entry name" value="HAD-like_sf"/>
</dbReference>
<dbReference type="GO" id="GO:1990573">
    <property type="term" value="P:potassium ion import across plasma membrane"/>
    <property type="evidence" value="ECO:0007669"/>
    <property type="project" value="TreeGrafter"/>
</dbReference>
<dbReference type="InterPro" id="IPR008250">
    <property type="entry name" value="ATPase_P-typ_transduc_dom_A_sf"/>
</dbReference>
<dbReference type="SFLD" id="SFLDS00003">
    <property type="entry name" value="Haloacid_Dehalogenase"/>
    <property type="match status" value="1"/>
</dbReference>
<dbReference type="InterPro" id="IPR001757">
    <property type="entry name" value="P_typ_ATPase"/>
</dbReference>
<comment type="subcellular location">
    <subcellularLocation>
        <location evidence="1">Membrane</location>
        <topology evidence="1">Multi-pass membrane protein</topology>
    </subcellularLocation>
</comment>
<dbReference type="GO" id="GO:0016887">
    <property type="term" value="F:ATP hydrolysis activity"/>
    <property type="evidence" value="ECO:0007669"/>
    <property type="project" value="InterPro"/>
</dbReference>
<dbReference type="InterPro" id="IPR018303">
    <property type="entry name" value="ATPase_P-typ_P_site"/>
</dbReference>
<dbReference type="PANTHER" id="PTHR43294:SF20">
    <property type="entry name" value="P-TYPE ATPASE"/>
    <property type="match status" value="1"/>
</dbReference>
<dbReference type="Pfam" id="PF00122">
    <property type="entry name" value="E1-E2_ATPase"/>
    <property type="match status" value="1"/>
</dbReference>
<feature type="transmembrane region" description="Helical" evidence="9">
    <location>
        <begin position="50"/>
        <end position="69"/>
    </location>
</feature>
<dbReference type="InterPro" id="IPR023214">
    <property type="entry name" value="HAD_sf"/>
</dbReference>
<dbReference type="GO" id="GO:1902600">
    <property type="term" value="P:proton transmembrane transport"/>
    <property type="evidence" value="ECO:0007669"/>
    <property type="project" value="TreeGrafter"/>
</dbReference>
<name>C8S0W4_9RHOB</name>
<evidence type="ECO:0000256" key="1">
    <source>
        <dbReference type="ARBA" id="ARBA00004141"/>
    </source>
</evidence>
<dbReference type="InterPro" id="IPR023299">
    <property type="entry name" value="ATPase_P-typ_cyto_dom_N"/>
</dbReference>
<feature type="domain" description="Cation-transporting P-type ATPase N-terminal" evidence="10">
    <location>
        <begin position="4"/>
        <end position="71"/>
    </location>
</feature>
<sequence length="845" mass="88451">MVWGLMQDATDDSLPQGLTAAQAQARLASEGANELPRQQRRSGLRIAFDVLREPMLALLLGGGVVYLLLGDRQEALILLAFACLSVGITAVQEARTERVLEALRDLTSPRALVIRDGTRQRIAGREVVRGDLLVLAEGDRVPADARLLQASGVFADESLLTGEAIPVSKLPGQVASPPRPGGNDLPFVFAGTLVVRGSGLAEVTATGARSEIGRIGKSLGMLEVEVPHLQRQMRRLVLVFAATGAAVSLAVVALHGLTRGDWLQAVLAGIAVGMSMLPEEFPMVLAVFMAMAAWRISQARVLTRRASAIETLGAATVLCTDKTGTLTENRMAIARLQRPGSASFAVGDGPMPPDLLNLALMGAAASTPQPFDPMEKAFFALALPDPAMRLIRSYPLSPGQLSMTQVWQDGDQRIAAAKGAPEAMADLCALTPAARAVLADQVQGMADAGLRVLGIASCTLAPGADLPEAQAGFALAFAGLVGLADPLRATVPQAVAECRTAGIRVIMVTGDYPATARAIASAAGLAAGTVITGPELETMSDADLTKAVKTATVFARIMPEQKLRIVQALKAGGAVVAMTGDGVNDAPSLKAAHIGVAMGGRGTDVAREAAAIVLLDDDFGSIVTTVRLGRRIYDNLRKAMRFILAVHVPIAGLALMPLLTGLPILFGPVHIAFLEMIIDPVCSLVFEAEGEEAGVMRRPPRPADQPLFSGQTVLWSLLQGLTVFAAVAAIFWFAPGFGLAADQVRGLTFAALVLGIVALILVNRSASASLVAALIRPNRALFVVLPLVAAMLAVVLLWQPARALLGFGALEPRWLLVPPLAGLGVLLLLEAAKPLLRRAVRRLPG</sequence>
<dbReference type="eggNOG" id="COG0474">
    <property type="taxonomic scope" value="Bacteria"/>
</dbReference>
<dbReference type="SUPFAM" id="SSF56784">
    <property type="entry name" value="HAD-like"/>
    <property type="match status" value="1"/>
</dbReference>
<dbReference type="PRINTS" id="PR00120">
    <property type="entry name" value="HATPASE"/>
</dbReference>
<keyword evidence="12" id="KW-1185">Reference proteome</keyword>
<dbReference type="SUPFAM" id="SSF81653">
    <property type="entry name" value="Calcium ATPase, transduction domain A"/>
    <property type="match status" value="1"/>
</dbReference>
<feature type="transmembrane region" description="Helical" evidence="9">
    <location>
        <begin position="639"/>
        <end position="659"/>
    </location>
</feature>
<dbReference type="InterPro" id="IPR006068">
    <property type="entry name" value="ATPase_P-typ_cation-transptr_C"/>
</dbReference>
<feature type="transmembrane region" description="Helical" evidence="9">
    <location>
        <begin position="813"/>
        <end position="832"/>
    </location>
</feature>